<proteinExistence type="predicted"/>
<dbReference type="InterPro" id="IPR043129">
    <property type="entry name" value="ATPase_NBD"/>
</dbReference>
<dbReference type="CDD" id="cd24049">
    <property type="entry name" value="ASKHA_NBD_PilM"/>
    <property type="match status" value="1"/>
</dbReference>
<dbReference type="InterPro" id="IPR050696">
    <property type="entry name" value="FtsA/MreB"/>
</dbReference>
<dbReference type="Pfam" id="PF11104">
    <property type="entry name" value="PilM_2"/>
    <property type="match status" value="1"/>
</dbReference>
<name>A0A7X6ICD1_9BACT</name>
<dbReference type="PIRSF" id="PIRSF019169">
    <property type="entry name" value="PilM"/>
    <property type="match status" value="1"/>
</dbReference>
<gene>
    <name evidence="1" type="primary">pilM</name>
    <name evidence="1" type="ORF">MNODULE_18430</name>
</gene>
<dbReference type="PANTHER" id="PTHR32432">
    <property type="entry name" value="CELL DIVISION PROTEIN FTSA-RELATED"/>
    <property type="match status" value="1"/>
</dbReference>
<dbReference type="EMBL" id="VTOW01000004">
    <property type="protein sequence ID" value="NKE72731.1"/>
    <property type="molecule type" value="Genomic_DNA"/>
</dbReference>
<dbReference type="NCBIfam" id="TIGR01175">
    <property type="entry name" value="pilM"/>
    <property type="match status" value="1"/>
</dbReference>
<protein>
    <submittedName>
        <fullName evidence="1">Type IV pilus assembly protein PilM</fullName>
    </submittedName>
</protein>
<keyword evidence="2" id="KW-1185">Reference proteome</keyword>
<reference evidence="1 2" key="1">
    <citation type="journal article" date="2020" name="Nature">
        <title>Bacterial chemolithoautotrophy via manganese oxidation.</title>
        <authorList>
            <person name="Yu H."/>
            <person name="Leadbetter J.R."/>
        </authorList>
    </citation>
    <scope>NUCLEOTIDE SEQUENCE [LARGE SCALE GENOMIC DNA]</scope>
    <source>
        <strain evidence="1 2">Mn-1</strain>
    </source>
</reference>
<sequence>MGWLPFRKPFWAIDIGASSVKVVRLSRTRQGIKLLDIGLKELPMEQEFRQENITAALDELIKEKKRPKAVINFSGQAPLIRYLTLPAMPKEELAEAVKWEAKKLVSIPMEEMILDFIIAGGRQERETKRYDLILVVADRSTLREQWAMMQRAGLDIVAIDVNPLSLLNTIRMSYGKELTGNFIYIDIGAAKTDMTILKDGVLRFTRRLEMGGEQITRRLEREMGLPYEEAEKLKREKGLGAEEGPQAIIKNEIDRFIVEIQRSIDYYRAQFREGVFKKVILMGGGALLPGFSDYFGSYFDAEMEIDDPLAEIIGTESVGAIRAIAPRFSSGIGLALRSHN</sequence>
<dbReference type="Gene3D" id="3.30.420.40">
    <property type="match status" value="2"/>
</dbReference>
<evidence type="ECO:0000313" key="2">
    <source>
        <dbReference type="Proteomes" id="UP000534783"/>
    </source>
</evidence>
<evidence type="ECO:0000313" key="1">
    <source>
        <dbReference type="EMBL" id="NKE72731.1"/>
    </source>
</evidence>
<dbReference type="PANTHER" id="PTHR32432:SF3">
    <property type="entry name" value="ETHANOLAMINE UTILIZATION PROTEIN EUTJ"/>
    <property type="match status" value="1"/>
</dbReference>
<dbReference type="Gene3D" id="3.30.1490.300">
    <property type="match status" value="1"/>
</dbReference>
<dbReference type="InterPro" id="IPR005883">
    <property type="entry name" value="PilM"/>
</dbReference>
<dbReference type="AlphaFoldDB" id="A0A7X6ICD1"/>
<comment type="caution">
    <text evidence="1">The sequence shown here is derived from an EMBL/GenBank/DDBJ whole genome shotgun (WGS) entry which is preliminary data.</text>
</comment>
<dbReference type="Proteomes" id="UP000534783">
    <property type="component" value="Unassembled WGS sequence"/>
</dbReference>
<accession>A0A7X6ICD1</accession>
<organism evidence="1 2">
    <name type="scientific">Candidatus Manganitrophus noduliformans</name>
    <dbReference type="NCBI Taxonomy" id="2606439"/>
    <lineage>
        <taxon>Bacteria</taxon>
        <taxon>Pseudomonadati</taxon>
        <taxon>Nitrospirota</taxon>
        <taxon>Nitrospiria</taxon>
        <taxon>Candidatus Troglogloeales</taxon>
        <taxon>Candidatus Manganitrophaceae</taxon>
        <taxon>Candidatus Manganitrophus</taxon>
    </lineage>
</organism>
<dbReference type="RefSeq" id="WP_168062675.1">
    <property type="nucleotide sequence ID" value="NZ_VTOW01000004.1"/>
</dbReference>
<dbReference type="SUPFAM" id="SSF53067">
    <property type="entry name" value="Actin-like ATPase domain"/>
    <property type="match status" value="2"/>
</dbReference>